<feature type="region of interest" description="Disordered" evidence="1">
    <location>
        <begin position="1"/>
        <end position="24"/>
    </location>
</feature>
<sequence length="149" mass="16360">MTASTDSQHGWARMPPPTSLNRKVGTNQGLRAETQSTHAPNLLIESVPRLQSLCHLCISSGVGRINKGTAHKTSSRGKNKPKKKRVRIQAAYNSIYSVLRSQYQSIPVNTYVSSFHPGSSGDPNCIVRSIHTTYSTRGACCFTLRIPIH</sequence>
<reference evidence="2" key="1">
    <citation type="submission" date="2016-12" db="EMBL/GenBank/DDBJ databases">
        <title>The genomes of Aspergillus section Nigri reveals drivers in fungal speciation.</title>
        <authorList>
            <consortium name="DOE Joint Genome Institute"/>
            <person name="Vesth T.C."/>
            <person name="Nybo J."/>
            <person name="Theobald S."/>
            <person name="Brandl J."/>
            <person name="Frisvad J.C."/>
            <person name="Nielsen K.F."/>
            <person name="Lyhne E.K."/>
            <person name="Kogle M.E."/>
            <person name="Kuo A."/>
            <person name="Riley R."/>
            <person name="Clum A."/>
            <person name="Nolan M."/>
            <person name="Lipzen A."/>
            <person name="Salamov A."/>
            <person name="Henrissat B."/>
            <person name="Wiebenga A."/>
            <person name="De vries R.P."/>
            <person name="Grigoriev I.V."/>
            <person name="Mortensen U.H."/>
            <person name="Andersen M.R."/>
            <person name="Baker S.E."/>
        </authorList>
    </citation>
    <scope>NUCLEOTIDE SEQUENCE</scope>
    <source>
        <strain evidence="2">IBT 28561</strain>
    </source>
</reference>
<keyword evidence="3" id="KW-1185">Reference proteome</keyword>
<dbReference type="GeneID" id="36549331"/>
<dbReference type="Proteomes" id="UP000234254">
    <property type="component" value="Unassembled WGS sequence"/>
</dbReference>
<evidence type="ECO:0000256" key="1">
    <source>
        <dbReference type="SAM" id="MobiDB-lite"/>
    </source>
</evidence>
<accession>A0A2I1DDA1</accession>
<dbReference type="EMBL" id="MSFM01000001">
    <property type="protein sequence ID" value="PKY07845.1"/>
    <property type="molecule type" value="Genomic_DNA"/>
</dbReference>
<name>A0A2I1DDA1_ASPC2</name>
<dbReference type="RefSeq" id="XP_024696439.1">
    <property type="nucleotide sequence ID" value="XM_024841802.1"/>
</dbReference>
<organism evidence="2 3">
    <name type="scientific">Aspergillus campestris (strain IBT 28561)</name>
    <dbReference type="NCBI Taxonomy" id="1392248"/>
    <lineage>
        <taxon>Eukaryota</taxon>
        <taxon>Fungi</taxon>
        <taxon>Dikarya</taxon>
        <taxon>Ascomycota</taxon>
        <taxon>Pezizomycotina</taxon>
        <taxon>Eurotiomycetes</taxon>
        <taxon>Eurotiomycetidae</taxon>
        <taxon>Eurotiales</taxon>
        <taxon>Aspergillaceae</taxon>
        <taxon>Aspergillus</taxon>
        <taxon>Aspergillus subgen. Circumdati</taxon>
    </lineage>
</organism>
<evidence type="ECO:0000313" key="3">
    <source>
        <dbReference type="Proteomes" id="UP000234254"/>
    </source>
</evidence>
<evidence type="ECO:0000313" key="2">
    <source>
        <dbReference type="EMBL" id="PKY07845.1"/>
    </source>
</evidence>
<dbReference type="AlphaFoldDB" id="A0A2I1DDA1"/>
<comment type="caution">
    <text evidence="2">The sequence shown here is derived from an EMBL/GenBank/DDBJ whole genome shotgun (WGS) entry which is preliminary data.</text>
</comment>
<protein>
    <submittedName>
        <fullName evidence="2">Uncharacterized protein</fullName>
    </submittedName>
</protein>
<dbReference type="VEuPathDB" id="FungiDB:P168DRAFT_3416"/>
<proteinExistence type="predicted"/>
<gene>
    <name evidence="2" type="ORF">P168DRAFT_3416</name>
</gene>